<evidence type="ECO:0000256" key="4">
    <source>
        <dbReference type="SAM" id="SignalP"/>
    </source>
</evidence>
<sequence length="263" mass="28287">MSTSKTVTTLHGALLLLLGVAAAVPVASAAAKTHTLPASFPRCSVSSPQLSSCLKSAVQVVIPELVKGVPSLGVLSIDPMEILEADISGAPMGPVAIALNFKKLRISGLGSAEVMSISYDPRAHRISMRARVKAPLRLDGGYSIDGRVLVLPIKGNGQCSLRLDDVTADLSLAAHEVTRNGQKHLAVDKLSLSFDTTKLHMRFDNLFNGNKELGDTMNRFLNENWPDILRELKPSIDETFGAAFQALASRIFMKVPYNNIFLP</sequence>
<dbReference type="PANTHER" id="PTHR11008:SF18">
    <property type="entry name" value="BCDNA.GH05536-RELATED"/>
    <property type="match status" value="1"/>
</dbReference>
<feature type="signal peptide" evidence="4">
    <location>
        <begin position="1"/>
        <end position="23"/>
    </location>
</feature>
<organism evidence="5 6">
    <name type="scientific">Frankliniella fusca</name>
    <dbReference type="NCBI Taxonomy" id="407009"/>
    <lineage>
        <taxon>Eukaryota</taxon>
        <taxon>Metazoa</taxon>
        <taxon>Ecdysozoa</taxon>
        <taxon>Arthropoda</taxon>
        <taxon>Hexapoda</taxon>
        <taxon>Insecta</taxon>
        <taxon>Pterygota</taxon>
        <taxon>Neoptera</taxon>
        <taxon>Paraneoptera</taxon>
        <taxon>Thysanoptera</taxon>
        <taxon>Terebrantia</taxon>
        <taxon>Thripoidea</taxon>
        <taxon>Thripidae</taxon>
        <taxon>Frankliniella</taxon>
    </lineage>
</organism>
<evidence type="ECO:0000313" key="6">
    <source>
        <dbReference type="Proteomes" id="UP001219518"/>
    </source>
</evidence>
<keyword evidence="2" id="KW-0090">Biological rhythms</keyword>
<keyword evidence="1 4" id="KW-0732">Signal</keyword>
<dbReference type="SMART" id="SM00700">
    <property type="entry name" value="JHBP"/>
    <property type="match status" value="1"/>
</dbReference>
<gene>
    <name evidence="5" type="ORF">KUF71_024255</name>
</gene>
<dbReference type="Pfam" id="PF06585">
    <property type="entry name" value="JHBP"/>
    <property type="match status" value="1"/>
</dbReference>
<accession>A0AAE1H6P3</accession>
<protein>
    <submittedName>
        <fullName evidence="5">Protein takeout</fullName>
    </submittedName>
</protein>
<proteinExistence type="inferred from homology"/>
<dbReference type="Gene3D" id="3.15.10.30">
    <property type="entry name" value="Haemolymph juvenile hormone binding protein"/>
    <property type="match status" value="1"/>
</dbReference>
<evidence type="ECO:0000256" key="2">
    <source>
        <dbReference type="ARBA" id="ARBA00023108"/>
    </source>
</evidence>
<dbReference type="Proteomes" id="UP001219518">
    <property type="component" value="Unassembled WGS sequence"/>
</dbReference>
<dbReference type="GO" id="GO:0007623">
    <property type="term" value="P:circadian rhythm"/>
    <property type="evidence" value="ECO:0007669"/>
    <property type="project" value="UniProtKB-ARBA"/>
</dbReference>
<dbReference type="GO" id="GO:0005615">
    <property type="term" value="C:extracellular space"/>
    <property type="evidence" value="ECO:0007669"/>
    <property type="project" value="TreeGrafter"/>
</dbReference>
<keyword evidence="6" id="KW-1185">Reference proteome</keyword>
<dbReference type="FunFam" id="3.15.10.30:FF:000001">
    <property type="entry name" value="Takeout-like protein 1"/>
    <property type="match status" value="1"/>
</dbReference>
<feature type="chain" id="PRO_5042209751" evidence="4">
    <location>
        <begin position="24"/>
        <end position="263"/>
    </location>
</feature>
<dbReference type="EMBL" id="JAHWGI010000391">
    <property type="protein sequence ID" value="KAK3914760.1"/>
    <property type="molecule type" value="Genomic_DNA"/>
</dbReference>
<dbReference type="PANTHER" id="PTHR11008">
    <property type="entry name" value="PROTEIN TAKEOUT-LIKE PROTEIN"/>
    <property type="match status" value="1"/>
</dbReference>
<reference evidence="5" key="1">
    <citation type="submission" date="2021-07" db="EMBL/GenBank/DDBJ databases">
        <authorList>
            <person name="Catto M.A."/>
            <person name="Jacobson A."/>
            <person name="Kennedy G."/>
            <person name="Labadie P."/>
            <person name="Hunt B.G."/>
            <person name="Srinivasan R."/>
        </authorList>
    </citation>
    <scope>NUCLEOTIDE SEQUENCE</scope>
    <source>
        <strain evidence="5">PL_HMW_Pooled</strain>
        <tissue evidence="5">Head</tissue>
    </source>
</reference>
<reference evidence="5" key="2">
    <citation type="journal article" date="2023" name="BMC Genomics">
        <title>Pest status, molecular evolution, and epigenetic factors derived from the genome assembly of Frankliniella fusca, a thysanopteran phytovirus vector.</title>
        <authorList>
            <person name="Catto M.A."/>
            <person name="Labadie P.E."/>
            <person name="Jacobson A.L."/>
            <person name="Kennedy G.G."/>
            <person name="Srinivasan R."/>
            <person name="Hunt B.G."/>
        </authorList>
    </citation>
    <scope>NUCLEOTIDE SEQUENCE</scope>
    <source>
        <strain evidence="5">PL_HMW_Pooled</strain>
    </source>
</reference>
<dbReference type="InterPro" id="IPR038606">
    <property type="entry name" value="To_sf"/>
</dbReference>
<name>A0AAE1H6P3_9NEOP</name>
<evidence type="ECO:0000256" key="3">
    <source>
        <dbReference type="ARBA" id="ARBA00060902"/>
    </source>
</evidence>
<evidence type="ECO:0000313" key="5">
    <source>
        <dbReference type="EMBL" id="KAK3914760.1"/>
    </source>
</evidence>
<dbReference type="InterPro" id="IPR010562">
    <property type="entry name" value="Haemolymph_juvenile_hormone-bd"/>
</dbReference>
<comment type="caution">
    <text evidence="5">The sequence shown here is derived from an EMBL/GenBank/DDBJ whole genome shotgun (WGS) entry which is preliminary data.</text>
</comment>
<evidence type="ECO:0000256" key="1">
    <source>
        <dbReference type="ARBA" id="ARBA00022729"/>
    </source>
</evidence>
<comment type="similarity">
    <text evidence="3">Belongs to the TO family.</text>
</comment>
<dbReference type="AlphaFoldDB" id="A0AAE1H6P3"/>